<keyword evidence="2" id="KW-0677">Repeat</keyword>
<dbReference type="PANTHER" id="PTHR31157:SF1">
    <property type="entry name" value="SCP DOMAIN-CONTAINING PROTEIN"/>
    <property type="match status" value="1"/>
</dbReference>
<evidence type="ECO:0000313" key="6">
    <source>
        <dbReference type="Proteomes" id="UP000030762"/>
    </source>
</evidence>
<keyword evidence="6" id="KW-1185">Reference proteome</keyword>
<evidence type="ECO:0000256" key="3">
    <source>
        <dbReference type="SAM" id="MobiDB-lite"/>
    </source>
</evidence>
<dbReference type="Pfam" id="PF04886">
    <property type="entry name" value="PT"/>
    <property type="match status" value="1"/>
</dbReference>
<evidence type="ECO:0000259" key="4">
    <source>
        <dbReference type="Pfam" id="PF00188"/>
    </source>
</evidence>
<dbReference type="InterPro" id="IPR006970">
    <property type="entry name" value="PT"/>
</dbReference>
<evidence type="ECO:0000256" key="2">
    <source>
        <dbReference type="ARBA" id="ARBA00022737"/>
    </source>
</evidence>
<organism evidence="5 6">
    <name type="scientific">Saprolegnia diclina (strain VS20)</name>
    <dbReference type="NCBI Taxonomy" id="1156394"/>
    <lineage>
        <taxon>Eukaryota</taxon>
        <taxon>Sar</taxon>
        <taxon>Stramenopiles</taxon>
        <taxon>Oomycota</taxon>
        <taxon>Saprolegniomycetes</taxon>
        <taxon>Saprolegniales</taxon>
        <taxon>Saprolegniaceae</taxon>
        <taxon>Saprolegnia</taxon>
    </lineage>
</organism>
<dbReference type="OrthoDB" id="568194at2759"/>
<accession>T0RLJ6</accession>
<dbReference type="SUPFAM" id="SSF55797">
    <property type="entry name" value="PR-1-like"/>
    <property type="match status" value="1"/>
</dbReference>
<feature type="compositionally biased region" description="Acidic residues" evidence="3">
    <location>
        <begin position="96"/>
        <end position="114"/>
    </location>
</feature>
<dbReference type="VEuPathDB" id="FungiDB:SDRG_11344"/>
<evidence type="ECO:0000256" key="1">
    <source>
        <dbReference type="ARBA" id="ARBA00022729"/>
    </source>
</evidence>
<dbReference type="CDD" id="cd05379">
    <property type="entry name" value="CAP_bacterial"/>
    <property type="match status" value="2"/>
</dbReference>
<dbReference type="Pfam" id="PF00188">
    <property type="entry name" value="CAP"/>
    <property type="match status" value="1"/>
</dbReference>
<sequence length="243" mass="26274">MNSAGHRENILNGAYKHVGFGVEKGPSGKWFATAMFTDSNPRSDVCGGKPGPVAPTDAPNTPKPTSPTTVKPTPRPLPKPTKRPTVAPTPAPTEAPSDDPWDEPSDEPSDSPTEADDVVKQLFKFHNEERQKNGLKPFSCLNTKLSLLSMDHVNYEIRVGKISHDGFSERCKQAGNNGACAENTLYNYDGDARGMTTQWMNSAGHRANILGSAYDNVGFAVKKASDGKYYATSIFTKDSRPCA</sequence>
<evidence type="ECO:0000313" key="5">
    <source>
        <dbReference type="EMBL" id="EQC30862.1"/>
    </source>
</evidence>
<dbReference type="RefSeq" id="XP_008615600.1">
    <property type="nucleotide sequence ID" value="XM_008617378.1"/>
</dbReference>
<keyword evidence="1" id="KW-0732">Signal</keyword>
<feature type="region of interest" description="Disordered" evidence="3">
    <location>
        <begin position="32"/>
        <end position="114"/>
    </location>
</feature>
<dbReference type="InterPro" id="IPR035940">
    <property type="entry name" value="CAP_sf"/>
</dbReference>
<gene>
    <name evidence="5" type="ORF">SDRG_11344</name>
</gene>
<dbReference type="EMBL" id="JH767172">
    <property type="protein sequence ID" value="EQC30862.1"/>
    <property type="molecule type" value="Genomic_DNA"/>
</dbReference>
<name>T0RLJ6_SAPDV</name>
<dbReference type="Gene3D" id="3.40.33.10">
    <property type="entry name" value="CAP"/>
    <property type="match status" value="2"/>
</dbReference>
<dbReference type="OMA" id="KWFATAY"/>
<dbReference type="AlphaFoldDB" id="T0RLJ6"/>
<dbReference type="GeneID" id="19952071"/>
<proteinExistence type="predicted"/>
<feature type="domain" description="SCP" evidence="4">
    <location>
        <begin position="125"/>
        <end position="233"/>
    </location>
</feature>
<protein>
    <recommendedName>
        <fullName evidence="4">SCP domain-containing protein</fullName>
    </recommendedName>
</protein>
<dbReference type="PANTHER" id="PTHR31157">
    <property type="entry name" value="SCP DOMAIN-CONTAINING PROTEIN"/>
    <property type="match status" value="1"/>
</dbReference>
<reference evidence="5 6" key="1">
    <citation type="submission" date="2012-04" db="EMBL/GenBank/DDBJ databases">
        <title>The Genome Sequence of Saprolegnia declina VS20.</title>
        <authorList>
            <consortium name="The Broad Institute Genome Sequencing Platform"/>
            <person name="Russ C."/>
            <person name="Nusbaum C."/>
            <person name="Tyler B."/>
            <person name="van West P."/>
            <person name="Dieguez-Uribeondo J."/>
            <person name="de Bruijn I."/>
            <person name="Tripathy S."/>
            <person name="Jiang R."/>
            <person name="Young S.K."/>
            <person name="Zeng Q."/>
            <person name="Gargeya S."/>
            <person name="Fitzgerald M."/>
            <person name="Haas B."/>
            <person name="Abouelleil A."/>
            <person name="Alvarado L."/>
            <person name="Arachchi H.M."/>
            <person name="Berlin A."/>
            <person name="Chapman S.B."/>
            <person name="Goldberg J."/>
            <person name="Griggs A."/>
            <person name="Gujja S."/>
            <person name="Hansen M."/>
            <person name="Howarth C."/>
            <person name="Imamovic A."/>
            <person name="Larimer J."/>
            <person name="McCowen C."/>
            <person name="Montmayeur A."/>
            <person name="Murphy C."/>
            <person name="Neiman D."/>
            <person name="Pearson M."/>
            <person name="Priest M."/>
            <person name="Roberts A."/>
            <person name="Saif S."/>
            <person name="Shea T."/>
            <person name="Sisk P."/>
            <person name="Sykes S."/>
            <person name="Wortman J."/>
            <person name="Nusbaum C."/>
            <person name="Birren B."/>
        </authorList>
    </citation>
    <scope>NUCLEOTIDE SEQUENCE [LARGE SCALE GENOMIC DNA]</scope>
    <source>
        <strain evidence="5 6">VS20</strain>
    </source>
</reference>
<dbReference type="InParanoid" id="T0RLJ6"/>
<dbReference type="Proteomes" id="UP000030762">
    <property type="component" value="Unassembled WGS sequence"/>
</dbReference>
<dbReference type="InterPro" id="IPR014044">
    <property type="entry name" value="CAP_dom"/>
</dbReference>